<dbReference type="AlphaFoldDB" id="A0A8C9C176"/>
<reference evidence="2" key="2">
    <citation type="submission" date="2025-08" db="UniProtKB">
        <authorList>
            <consortium name="Ensembl"/>
        </authorList>
    </citation>
    <scope>IDENTIFICATION</scope>
</reference>
<dbReference type="GeneTree" id="ENSGT00390000004550"/>
<dbReference type="PANTHER" id="PTHR45153">
    <property type="entry name" value="TETRATRICOPEPTIDE REPEAT PROTEIN 16"/>
    <property type="match status" value="1"/>
</dbReference>
<dbReference type="Proteomes" id="UP000694554">
    <property type="component" value="Chromosome 6"/>
</dbReference>
<feature type="repeat" description="TPR" evidence="1">
    <location>
        <begin position="109"/>
        <end position="142"/>
    </location>
</feature>
<accession>A0A8C9C176</accession>
<reference evidence="2" key="3">
    <citation type="submission" date="2025-09" db="UniProtKB">
        <authorList>
            <consortium name="Ensembl"/>
        </authorList>
    </citation>
    <scope>IDENTIFICATION</scope>
</reference>
<dbReference type="InterPro" id="IPR019734">
    <property type="entry name" value="TPR_rpt"/>
</dbReference>
<protein>
    <submittedName>
        <fullName evidence="2">Uncharacterized protein</fullName>
    </submittedName>
</protein>
<proteinExistence type="predicted"/>
<sequence length="186" mass="20716">GLERGLLQLAVSWFQNALGLDQAPSQHIPKPWVIPVPKGTLQRIFGTSQVFRNFDDIKPKPAGLTVPLKVREYYHRGHQCLEQEDWEVAVLFFSRSCWPHTHPSLSHLPEFYASRAEAYIQLCDFSSAAQNLRKAYSSQPENTDFLERLTLVLYLKVPGAAPGPQGPTSHPGLLTLPPALGGFPCS</sequence>
<dbReference type="Ensembl" id="ENSPSNT00000017417.1">
    <property type="protein sequence ID" value="ENSPSNP00000015426.1"/>
    <property type="gene ID" value="ENSPSNG00000011026.1"/>
</dbReference>
<evidence type="ECO:0000256" key="1">
    <source>
        <dbReference type="PROSITE-ProRule" id="PRU00339"/>
    </source>
</evidence>
<keyword evidence="1" id="KW-0802">TPR repeat</keyword>
<dbReference type="PROSITE" id="PS50005">
    <property type="entry name" value="TPR"/>
    <property type="match status" value="1"/>
</dbReference>
<dbReference type="Gene3D" id="1.25.40.10">
    <property type="entry name" value="Tetratricopeptide repeat domain"/>
    <property type="match status" value="1"/>
</dbReference>
<evidence type="ECO:0000313" key="2">
    <source>
        <dbReference type="Ensembl" id="ENSPSNP00000015426.1"/>
    </source>
</evidence>
<evidence type="ECO:0000313" key="3">
    <source>
        <dbReference type="Proteomes" id="UP000694554"/>
    </source>
</evidence>
<reference evidence="2" key="1">
    <citation type="submission" date="2019-08" db="EMBL/GenBank/DDBJ databases">
        <title>Phocoena sinus (Vaquita) genome, mPhoSin1, primary haplotype.</title>
        <authorList>
            <person name="Morin P."/>
            <person name="Mountcastle J."/>
            <person name="Fungtammasan C."/>
            <person name="Rhie A."/>
            <person name="Rojas-Bracho L."/>
            <person name="Smith C.R."/>
            <person name="Taylor B.L."/>
            <person name="Gulland F.M.D."/>
            <person name="Musser W."/>
            <person name="Houck M."/>
            <person name="Haase B."/>
            <person name="Paez S."/>
            <person name="Howe K."/>
            <person name="Torrance J."/>
            <person name="Formenti G."/>
            <person name="Phillippy A."/>
            <person name="Ryder O."/>
            <person name="Jarvis E.D."/>
            <person name="Fedrigo O."/>
        </authorList>
    </citation>
    <scope>NUCLEOTIDE SEQUENCE [LARGE SCALE GENOMIC DNA]</scope>
</reference>
<dbReference type="PANTHER" id="PTHR45153:SF1">
    <property type="entry name" value="TETRATRICOPEPTIDE REPEAT PROTEIN 16"/>
    <property type="match status" value="1"/>
</dbReference>
<dbReference type="InterPro" id="IPR011990">
    <property type="entry name" value="TPR-like_helical_dom_sf"/>
</dbReference>
<name>A0A8C9C176_PHOSS</name>
<organism evidence="2 3">
    <name type="scientific">Phocoena sinus</name>
    <name type="common">Vaquita</name>
    <dbReference type="NCBI Taxonomy" id="42100"/>
    <lineage>
        <taxon>Eukaryota</taxon>
        <taxon>Metazoa</taxon>
        <taxon>Chordata</taxon>
        <taxon>Craniata</taxon>
        <taxon>Vertebrata</taxon>
        <taxon>Euteleostomi</taxon>
        <taxon>Mammalia</taxon>
        <taxon>Eutheria</taxon>
        <taxon>Laurasiatheria</taxon>
        <taxon>Artiodactyla</taxon>
        <taxon>Whippomorpha</taxon>
        <taxon>Cetacea</taxon>
        <taxon>Odontoceti</taxon>
        <taxon>Phocoenidae</taxon>
        <taxon>Phocoena</taxon>
    </lineage>
</organism>
<keyword evidence="3" id="KW-1185">Reference proteome</keyword>
<dbReference type="SUPFAM" id="SSF48452">
    <property type="entry name" value="TPR-like"/>
    <property type="match status" value="1"/>
</dbReference>